<name>A0A9W6QYT1_9PSEU</name>
<feature type="domain" description="TRASH" evidence="1">
    <location>
        <begin position="178"/>
        <end position="214"/>
    </location>
</feature>
<proteinExistence type="predicted"/>
<accession>A0A9W6QYT1</accession>
<dbReference type="AlphaFoldDB" id="A0A9W6QYT1"/>
<dbReference type="EMBL" id="BSTI01000003">
    <property type="protein sequence ID" value="GLY65053.1"/>
    <property type="molecule type" value="Genomic_DNA"/>
</dbReference>
<keyword evidence="3" id="KW-1185">Reference proteome</keyword>
<protein>
    <recommendedName>
        <fullName evidence="1">TRASH domain-containing protein</fullName>
    </recommendedName>
</protein>
<dbReference type="InterPro" id="IPR011017">
    <property type="entry name" value="TRASH_dom"/>
</dbReference>
<evidence type="ECO:0000259" key="1">
    <source>
        <dbReference type="SMART" id="SM00746"/>
    </source>
</evidence>
<reference evidence="2" key="1">
    <citation type="submission" date="2023-03" db="EMBL/GenBank/DDBJ databases">
        <title>Amycolatopsis taiwanensis NBRC 103393.</title>
        <authorList>
            <person name="Ichikawa N."/>
            <person name="Sato H."/>
            <person name="Tonouchi N."/>
        </authorList>
    </citation>
    <scope>NUCLEOTIDE SEQUENCE</scope>
    <source>
        <strain evidence="2">NBRC 103393</strain>
    </source>
</reference>
<dbReference type="RefSeq" id="WP_285486419.1">
    <property type="nucleotide sequence ID" value="NZ_BSTI01000003.1"/>
</dbReference>
<dbReference type="Proteomes" id="UP001165136">
    <property type="component" value="Unassembled WGS sequence"/>
</dbReference>
<sequence>MMFLELFVPRGRFGAEELRRLAERLTMKQLLTHIEAIRDVVGGAEDSSANPGVMDFLGSINHVIVHEIGTWIVDDRALGSAEPTRYVARAYVPGPWRKAMSAFLVASITRALSLADSLADAEPERCYWEPCVEVQVIGVPEGGYGVFGRVVGESAMLDMIADAKTDTPAPDDPGVLIDPVCGMVASEMVSTLEHDGTTYGFCCAGCRKYFVDKLAAEASQ</sequence>
<evidence type="ECO:0000313" key="3">
    <source>
        <dbReference type="Proteomes" id="UP001165136"/>
    </source>
</evidence>
<dbReference type="SMART" id="SM00746">
    <property type="entry name" value="TRASH"/>
    <property type="match status" value="1"/>
</dbReference>
<evidence type="ECO:0000313" key="2">
    <source>
        <dbReference type="EMBL" id="GLY65053.1"/>
    </source>
</evidence>
<comment type="caution">
    <text evidence="2">The sequence shown here is derived from an EMBL/GenBank/DDBJ whole genome shotgun (WGS) entry which is preliminary data.</text>
</comment>
<organism evidence="2 3">
    <name type="scientific">Amycolatopsis taiwanensis</name>
    <dbReference type="NCBI Taxonomy" id="342230"/>
    <lineage>
        <taxon>Bacteria</taxon>
        <taxon>Bacillati</taxon>
        <taxon>Actinomycetota</taxon>
        <taxon>Actinomycetes</taxon>
        <taxon>Pseudonocardiales</taxon>
        <taxon>Pseudonocardiaceae</taxon>
        <taxon>Amycolatopsis</taxon>
    </lineage>
</organism>
<gene>
    <name evidence="2" type="ORF">Atai01_16720</name>
</gene>